<dbReference type="EMBL" id="MLAK01000187">
    <property type="protein sequence ID" value="OHT15764.1"/>
    <property type="molecule type" value="Genomic_DNA"/>
</dbReference>
<dbReference type="OrthoDB" id="10439775at2759"/>
<evidence type="ECO:0000313" key="1">
    <source>
        <dbReference type="EMBL" id="OHT15764.1"/>
    </source>
</evidence>
<dbReference type="Proteomes" id="UP000179807">
    <property type="component" value="Unassembled WGS sequence"/>
</dbReference>
<evidence type="ECO:0000313" key="2">
    <source>
        <dbReference type="Proteomes" id="UP000179807"/>
    </source>
</evidence>
<reference evidence="1" key="1">
    <citation type="submission" date="2016-10" db="EMBL/GenBank/DDBJ databases">
        <authorList>
            <person name="Benchimol M."/>
            <person name="Almeida L.G."/>
            <person name="Vasconcelos A.T."/>
            <person name="Perreira-Neves A."/>
            <person name="Rosa I.A."/>
            <person name="Tasca T."/>
            <person name="Bogo M.R."/>
            <person name="de Souza W."/>
        </authorList>
    </citation>
    <scope>NUCLEOTIDE SEQUENCE [LARGE SCALE GENOMIC DNA]</scope>
    <source>
        <strain evidence="1">K</strain>
    </source>
</reference>
<dbReference type="AlphaFoldDB" id="A0A1J4L1C5"/>
<comment type="caution">
    <text evidence="1">The sequence shown here is derived from an EMBL/GenBank/DDBJ whole genome shotgun (WGS) entry which is preliminary data.</text>
</comment>
<dbReference type="GeneID" id="94848948"/>
<protein>
    <submittedName>
        <fullName evidence="1">Uncharacterized protein</fullName>
    </submittedName>
</protein>
<dbReference type="RefSeq" id="XP_068368900.1">
    <property type="nucleotide sequence ID" value="XM_068514244.1"/>
</dbReference>
<name>A0A1J4L1C5_9EUKA</name>
<dbReference type="VEuPathDB" id="TrichDB:TRFO_42301"/>
<gene>
    <name evidence="1" type="ORF">TRFO_42301</name>
</gene>
<sequence>MDFDDCDYSCQQVPSRSRDEKVLMKNRDMIEKTRLAARHENFERHQIVDNIIKPIDESSLAVDDVERFNRDYTQDQKKTKEFEYQRTWARAAHRHQQQVDYEKSIELRREEEKAAAEKIARAVQDHDFNRESTFYDPVTNVVPDETTEKGATQKTLDTRHEFMREARARRIQHNANSTQYDPITGELRSFW</sequence>
<organism evidence="1 2">
    <name type="scientific">Tritrichomonas foetus</name>
    <dbReference type="NCBI Taxonomy" id="1144522"/>
    <lineage>
        <taxon>Eukaryota</taxon>
        <taxon>Metamonada</taxon>
        <taxon>Parabasalia</taxon>
        <taxon>Tritrichomonadida</taxon>
        <taxon>Tritrichomonadidae</taxon>
        <taxon>Tritrichomonas</taxon>
    </lineage>
</organism>
<keyword evidence="2" id="KW-1185">Reference proteome</keyword>
<accession>A0A1J4L1C5</accession>
<proteinExistence type="predicted"/>